<evidence type="ECO:0000259" key="2">
    <source>
        <dbReference type="Pfam" id="PF17774"/>
    </source>
</evidence>
<dbReference type="Pfam" id="PF17774">
    <property type="entry name" value="YlmH_RBD"/>
    <property type="match status" value="1"/>
</dbReference>
<protein>
    <submittedName>
        <fullName evidence="4">RNA-binding protein YlmH, contains S4-like domain</fullName>
    </submittedName>
</protein>
<proteinExistence type="predicted"/>
<evidence type="ECO:0000256" key="1">
    <source>
        <dbReference type="PROSITE-ProRule" id="PRU00182"/>
    </source>
</evidence>
<feature type="domain" description="Ribosome-associated protein quality control protein P2 N-terminal" evidence="3">
    <location>
        <begin position="12"/>
        <end position="76"/>
    </location>
</feature>
<dbReference type="PROSITE" id="PS50889">
    <property type="entry name" value="S4"/>
    <property type="match status" value="1"/>
</dbReference>
<evidence type="ECO:0000313" key="4">
    <source>
        <dbReference type="EMBL" id="SEM57073.1"/>
    </source>
</evidence>
<keyword evidence="1" id="KW-0694">RNA-binding</keyword>
<dbReference type="InterPro" id="IPR040591">
    <property type="entry name" value="RqcP2_RBD"/>
</dbReference>
<sequence length="261" mass="29668">MKEGIYQHFRPEEASMIDSLWDLAGRAQDEYRPILTHFLNPRQQYLAKVVADTIEVKLAFAGGLDASERKRALFYPEYYQPEDSDFSLALLEIKYPVKFAQLQHGRVLGTLANCGLDREVLGDILTDGVRFQVVCEQEIATYLENNIDRIGKIKVRLVELALTEIINLLTEWEQTTLILASKRCDTVIAAAYNLSRKHVKDLLAADKVNLNWVLQNKADLEIGLHDIISVRGYGRIRLDELTGISKKGKLIAQVSVLRKTR</sequence>
<comment type="caution">
    <text evidence="4">The sequence shown here is derived from an EMBL/GenBank/DDBJ whole genome shotgun (WGS) entry which is preliminary data.</text>
</comment>
<dbReference type="Proteomes" id="UP000182089">
    <property type="component" value="Unassembled WGS sequence"/>
</dbReference>
<dbReference type="InterPro" id="IPR012677">
    <property type="entry name" value="Nucleotide-bd_a/b_plait_sf"/>
</dbReference>
<dbReference type="Pfam" id="PF21278">
    <property type="entry name" value="YlmH_1st"/>
    <property type="match status" value="1"/>
</dbReference>
<evidence type="ECO:0000259" key="3">
    <source>
        <dbReference type="Pfam" id="PF21278"/>
    </source>
</evidence>
<accession>A0ABY1AAW7</accession>
<gene>
    <name evidence="4" type="ORF">SAMN05216431_104154</name>
</gene>
<feature type="domain" description="Ribosome-associated protein quality control protein P2 RNA-binding" evidence="2">
    <location>
        <begin position="81"/>
        <end position="164"/>
    </location>
</feature>
<dbReference type="SUPFAM" id="SSF55174">
    <property type="entry name" value="Alpha-L RNA-binding motif"/>
    <property type="match status" value="1"/>
</dbReference>
<evidence type="ECO:0000313" key="5">
    <source>
        <dbReference type="Proteomes" id="UP000182089"/>
    </source>
</evidence>
<organism evidence="4 5">
    <name type="scientific">Ligilactobacillus ruminis</name>
    <dbReference type="NCBI Taxonomy" id="1623"/>
    <lineage>
        <taxon>Bacteria</taxon>
        <taxon>Bacillati</taxon>
        <taxon>Bacillota</taxon>
        <taxon>Bacilli</taxon>
        <taxon>Lactobacillales</taxon>
        <taxon>Lactobacillaceae</taxon>
        <taxon>Ligilactobacillus</taxon>
    </lineage>
</organism>
<dbReference type="Gene3D" id="3.30.1370.160">
    <property type="match status" value="1"/>
</dbReference>
<dbReference type="EMBL" id="FOCC01000004">
    <property type="protein sequence ID" value="SEM57073.1"/>
    <property type="molecule type" value="Genomic_DNA"/>
</dbReference>
<dbReference type="InterPro" id="IPR048443">
    <property type="entry name" value="RqcP2_N"/>
</dbReference>
<dbReference type="Gene3D" id="3.30.70.330">
    <property type="match status" value="1"/>
</dbReference>
<name>A0ABY1AAW7_9LACO</name>
<reference evidence="4 5" key="1">
    <citation type="submission" date="2016-10" db="EMBL/GenBank/DDBJ databases">
        <authorList>
            <person name="Varghese N."/>
            <person name="Submissions S."/>
        </authorList>
    </citation>
    <scope>NUCLEOTIDE SEQUENCE [LARGE SCALE GENOMIC DNA]</scope>
    <source>
        <strain evidence="4 5">WC1T17</strain>
    </source>
</reference>